<organism evidence="5 6">
    <name type="scientific">Halopseudomonas salegens</name>
    <dbReference type="NCBI Taxonomy" id="1434072"/>
    <lineage>
        <taxon>Bacteria</taxon>
        <taxon>Pseudomonadati</taxon>
        <taxon>Pseudomonadota</taxon>
        <taxon>Gammaproteobacteria</taxon>
        <taxon>Pseudomonadales</taxon>
        <taxon>Pseudomonadaceae</taxon>
        <taxon>Halopseudomonas</taxon>
    </lineage>
</organism>
<dbReference type="InterPro" id="IPR018060">
    <property type="entry name" value="HTH_AraC"/>
</dbReference>
<reference evidence="6" key="1">
    <citation type="submission" date="2016-10" db="EMBL/GenBank/DDBJ databases">
        <authorList>
            <person name="Varghese N."/>
            <person name="Submissions S."/>
        </authorList>
    </citation>
    <scope>NUCLEOTIDE SEQUENCE [LARGE SCALE GENOMIC DNA]</scope>
    <source>
        <strain evidence="6">CECT 8338</strain>
    </source>
</reference>
<dbReference type="PRINTS" id="PR00032">
    <property type="entry name" value="HTHARAC"/>
</dbReference>
<evidence type="ECO:0000313" key="6">
    <source>
        <dbReference type="Proteomes" id="UP000243924"/>
    </source>
</evidence>
<proteinExistence type="predicted"/>
<evidence type="ECO:0000313" key="5">
    <source>
        <dbReference type="EMBL" id="SDU10351.1"/>
    </source>
</evidence>
<evidence type="ECO:0000256" key="2">
    <source>
        <dbReference type="ARBA" id="ARBA00023125"/>
    </source>
</evidence>
<sequence>MIRTSRESSAAPQEHACWLTLINLGLACYHCSLDDSSSSRPFSQTPRSATDRLSQDTCSMLWSEAVSISNEPLFGLRLMQQQLPTPLQAVALAARASTHLGAALDILSRYLPLLTNQARLDIHTDEQQAQLILLPIGQPHQQHLHAMLGYIVRLLEELHEHRPAQLRIEMPLEKHVHAEAEKLLQHSLQATTDYCRISLPRAALEIPLSGADDILLNGMHDTLGNMLAHTPTISLIEQVKKRILTLMSSGEISEKAIAEPMKISPRHLRRKLNQHGTTYEQLVDEVRRDNALRLIADHGLSLTEIAYELGFLDPSSFTRAFRRWTDMSPTGYRRQQAGGKRRLSA</sequence>
<dbReference type="PROSITE" id="PS51257">
    <property type="entry name" value="PROKAR_LIPOPROTEIN"/>
    <property type="match status" value="1"/>
</dbReference>
<dbReference type="Pfam" id="PF12625">
    <property type="entry name" value="Arabinose_bd"/>
    <property type="match status" value="1"/>
</dbReference>
<dbReference type="STRING" id="1434072.SAMN05216210_1774"/>
<dbReference type="GO" id="GO:0000976">
    <property type="term" value="F:transcription cis-regulatory region binding"/>
    <property type="evidence" value="ECO:0007669"/>
    <property type="project" value="TreeGrafter"/>
</dbReference>
<dbReference type="AlphaFoldDB" id="A0A1H2FSN5"/>
<keyword evidence="3" id="KW-0804">Transcription</keyword>
<feature type="domain" description="HTH araC/xylS-type" evidence="4">
    <location>
        <begin position="237"/>
        <end position="335"/>
    </location>
</feature>
<dbReference type="InterPro" id="IPR032687">
    <property type="entry name" value="AraC-type_N"/>
</dbReference>
<evidence type="ECO:0000256" key="3">
    <source>
        <dbReference type="ARBA" id="ARBA00023163"/>
    </source>
</evidence>
<name>A0A1H2FSN5_9GAMM</name>
<gene>
    <name evidence="5" type="ORF">SAMN05216210_1774</name>
</gene>
<dbReference type="SUPFAM" id="SSF46689">
    <property type="entry name" value="Homeodomain-like"/>
    <property type="match status" value="1"/>
</dbReference>
<dbReference type="InterPro" id="IPR009057">
    <property type="entry name" value="Homeodomain-like_sf"/>
</dbReference>
<dbReference type="GO" id="GO:0003700">
    <property type="term" value="F:DNA-binding transcription factor activity"/>
    <property type="evidence" value="ECO:0007669"/>
    <property type="project" value="InterPro"/>
</dbReference>
<dbReference type="Proteomes" id="UP000243924">
    <property type="component" value="Chromosome I"/>
</dbReference>
<keyword evidence="6" id="KW-1185">Reference proteome</keyword>
<dbReference type="Pfam" id="PF12833">
    <property type="entry name" value="HTH_18"/>
    <property type="match status" value="1"/>
</dbReference>
<keyword evidence="2 5" id="KW-0238">DNA-binding</keyword>
<dbReference type="PROSITE" id="PS01124">
    <property type="entry name" value="HTH_ARAC_FAMILY_2"/>
    <property type="match status" value="1"/>
</dbReference>
<keyword evidence="1" id="KW-0805">Transcription regulation</keyword>
<dbReference type="SMART" id="SM00342">
    <property type="entry name" value="HTH_ARAC"/>
    <property type="match status" value="1"/>
</dbReference>
<dbReference type="PANTHER" id="PTHR47894:SF4">
    <property type="entry name" value="HTH-TYPE TRANSCRIPTIONAL REGULATOR GADX"/>
    <property type="match status" value="1"/>
</dbReference>
<evidence type="ECO:0000256" key="1">
    <source>
        <dbReference type="ARBA" id="ARBA00023015"/>
    </source>
</evidence>
<dbReference type="Gene3D" id="1.10.10.60">
    <property type="entry name" value="Homeodomain-like"/>
    <property type="match status" value="1"/>
</dbReference>
<dbReference type="EMBL" id="LT629787">
    <property type="protein sequence ID" value="SDU10351.1"/>
    <property type="molecule type" value="Genomic_DNA"/>
</dbReference>
<dbReference type="PANTHER" id="PTHR47894">
    <property type="entry name" value="HTH-TYPE TRANSCRIPTIONAL REGULATOR GADX"/>
    <property type="match status" value="1"/>
</dbReference>
<dbReference type="GO" id="GO:0005829">
    <property type="term" value="C:cytosol"/>
    <property type="evidence" value="ECO:0007669"/>
    <property type="project" value="TreeGrafter"/>
</dbReference>
<protein>
    <submittedName>
        <fullName evidence="5">AraC-type DNA-binding protein</fullName>
    </submittedName>
</protein>
<evidence type="ECO:0000259" key="4">
    <source>
        <dbReference type="PROSITE" id="PS01124"/>
    </source>
</evidence>
<accession>A0A1H2FSN5</accession>
<dbReference type="InterPro" id="IPR020449">
    <property type="entry name" value="Tscrpt_reg_AraC-type_HTH"/>
</dbReference>